<proteinExistence type="predicted"/>
<evidence type="ECO:0000313" key="2">
    <source>
        <dbReference type="Proteomes" id="UP000827424"/>
    </source>
</evidence>
<name>A0AAE8XD94_9CAUD</name>
<protein>
    <submittedName>
        <fullName evidence="1">Uncharacterized protein</fullName>
    </submittedName>
</protein>
<organism evidence="1 2">
    <name type="scientific">Desulfovibrio phage ProddE</name>
    <dbReference type="NCBI Taxonomy" id="2866661"/>
    <lineage>
        <taxon>Viruses</taxon>
        <taxon>Duplodnaviria</taxon>
        <taxon>Heunggongvirae</taxon>
        <taxon>Uroviricota</taxon>
        <taxon>Caudoviricetes</taxon>
        <taxon>Autographivirales</taxon>
        <taxon>Autographivirales incertae sedis</taxon>
        <taxon>Proddevirus</taxon>
        <taxon>Proddevirus proddE</taxon>
    </lineage>
</organism>
<reference evidence="1" key="1">
    <citation type="submission" date="2021-07" db="EMBL/GenBank/DDBJ databases">
        <title>A sheep in wolf's clothing: the temperate origins of bacteriophage T7.</title>
        <authorList>
            <person name="Boeckman J.X."/>
            <person name="Korn A."/>
            <person name="Yao G."/>
            <person name="Ravindran A."/>
            <person name="Gonzalez C."/>
            <person name="Gill J."/>
        </authorList>
    </citation>
    <scope>NUCLEOTIDE SEQUENCE</scope>
</reference>
<dbReference type="EMBL" id="MZ666938">
    <property type="protein sequence ID" value="UAJ16893.1"/>
    <property type="molecule type" value="Genomic_DNA"/>
</dbReference>
<evidence type="ECO:0000313" key="1">
    <source>
        <dbReference type="EMBL" id="UAJ16893.1"/>
    </source>
</evidence>
<keyword evidence="2" id="KW-1185">Reference proteome</keyword>
<sequence>MKLKITKDANGCYTLWKITGTGLFGFGDKWPVTSSKNASVVLDEMRRILGSNIETGLLDVDCVEEEA</sequence>
<gene>
    <name evidence="1" type="ORF">CPT_ProddE_013</name>
</gene>
<dbReference type="Proteomes" id="UP000827424">
    <property type="component" value="Segment"/>
</dbReference>
<accession>A0AAE8XD94</accession>